<organism evidence="3 4">
    <name type="scientific">Oceanidesulfovibrio marinus</name>
    <dbReference type="NCBI Taxonomy" id="370038"/>
    <lineage>
        <taxon>Bacteria</taxon>
        <taxon>Pseudomonadati</taxon>
        <taxon>Thermodesulfobacteriota</taxon>
        <taxon>Desulfovibrionia</taxon>
        <taxon>Desulfovibrionales</taxon>
        <taxon>Desulfovibrionaceae</taxon>
        <taxon>Oceanidesulfovibrio</taxon>
    </lineage>
</organism>
<evidence type="ECO:0000259" key="2">
    <source>
        <dbReference type="Pfam" id="PF04015"/>
    </source>
</evidence>
<protein>
    <submittedName>
        <fullName evidence="3">DUF362 domain-containing protein</fullName>
    </submittedName>
</protein>
<dbReference type="Pfam" id="PF04015">
    <property type="entry name" value="DUF362"/>
    <property type="match status" value="1"/>
</dbReference>
<dbReference type="Proteomes" id="UP000503251">
    <property type="component" value="Chromosome"/>
</dbReference>
<feature type="chain" id="PRO_5045855356" evidence="1">
    <location>
        <begin position="25"/>
        <end position="311"/>
    </location>
</feature>
<evidence type="ECO:0000256" key="1">
    <source>
        <dbReference type="SAM" id="SignalP"/>
    </source>
</evidence>
<dbReference type="EMBL" id="CP039543">
    <property type="protein sequence ID" value="QJT10574.1"/>
    <property type="molecule type" value="Genomic_DNA"/>
</dbReference>
<dbReference type="InterPro" id="IPR007160">
    <property type="entry name" value="DUF362"/>
</dbReference>
<reference evidence="3 4" key="1">
    <citation type="submission" date="2019-04" db="EMBL/GenBank/DDBJ databases">
        <title>Isolation and culture of sulfate reducing bacteria from the cold seep of the South China Sea.</title>
        <authorList>
            <person name="Sun C."/>
            <person name="Liu R."/>
        </authorList>
    </citation>
    <scope>NUCLEOTIDE SEQUENCE [LARGE SCALE GENOMIC DNA]</scope>
    <source>
        <strain evidence="3 4">CS1</strain>
    </source>
</reference>
<gene>
    <name evidence="3" type="ORF">E8L03_17335</name>
</gene>
<proteinExistence type="predicted"/>
<keyword evidence="1" id="KW-0732">Signal</keyword>
<feature type="domain" description="DUF362" evidence="2">
    <location>
        <begin position="74"/>
        <end position="270"/>
    </location>
</feature>
<evidence type="ECO:0000313" key="3">
    <source>
        <dbReference type="EMBL" id="QJT10574.1"/>
    </source>
</evidence>
<sequence length="311" mass="33418">MRRREFLKWQMHGALWLAAGSTVAAPLSAMAQDAVTSADELDVAIAKGAPAAATRAAVELLGGMQSVVKPGQKVAIKPNMSFPQAPDKGTTTHPEVVSALVAMCREAGAEEIFVLDHPLSRAEACLERSEIQAACSAIPNTRVLGLEDSTFYVEAPIDQGEEMRDNAFMREVLEADVLIAAPVAKSHGSTGVSLSMKGMMGLIWDRGVMHYRYNLDQAIVDLNTKLAADLAVVDATRVLSTNGPYGPGLVLNENTVIASRNVVAADAMTVSRFEWYGRRIRPDQVGHIRAAHDRGLGPMDVASMKVREVEV</sequence>
<name>A0ABX6NIU5_9BACT</name>
<keyword evidence="4" id="KW-1185">Reference proteome</keyword>
<dbReference type="RefSeq" id="WP_171268039.1">
    <property type="nucleotide sequence ID" value="NZ_CP039543.1"/>
</dbReference>
<feature type="signal peptide" evidence="1">
    <location>
        <begin position="1"/>
        <end position="24"/>
    </location>
</feature>
<accession>A0ABX6NIU5</accession>
<evidence type="ECO:0000313" key="4">
    <source>
        <dbReference type="Proteomes" id="UP000503251"/>
    </source>
</evidence>